<dbReference type="OrthoDB" id="10266500at2759"/>
<dbReference type="SUPFAM" id="SSF140860">
    <property type="entry name" value="Pseudo ankyrin repeat-like"/>
    <property type="match status" value="1"/>
</dbReference>
<dbReference type="EMBL" id="CAICTM010001524">
    <property type="protein sequence ID" value="CAB9524341.1"/>
    <property type="molecule type" value="Genomic_DNA"/>
</dbReference>
<name>A0A9N8ERU7_9STRA</name>
<dbReference type="AlphaFoldDB" id="A0A9N8ERU7"/>
<dbReference type="PANTHER" id="PTHR46586">
    <property type="entry name" value="ANKYRIN REPEAT-CONTAINING PROTEIN"/>
    <property type="match status" value="1"/>
</dbReference>
<gene>
    <name evidence="1" type="ORF">SEMRO_1526_G279730.1</name>
</gene>
<reference evidence="1" key="1">
    <citation type="submission" date="2020-06" db="EMBL/GenBank/DDBJ databases">
        <authorList>
            <consortium name="Plant Systems Biology data submission"/>
        </authorList>
    </citation>
    <scope>NUCLEOTIDE SEQUENCE</scope>
    <source>
        <strain evidence="1">D6</strain>
    </source>
</reference>
<organism evidence="1 2">
    <name type="scientific">Seminavis robusta</name>
    <dbReference type="NCBI Taxonomy" id="568900"/>
    <lineage>
        <taxon>Eukaryota</taxon>
        <taxon>Sar</taxon>
        <taxon>Stramenopiles</taxon>
        <taxon>Ochrophyta</taxon>
        <taxon>Bacillariophyta</taxon>
        <taxon>Bacillariophyceae</taxon>
        <taxon>Bacillariophycidae</taxon>
        <taxon>Naviculales</taxon>
        <taxon>Naviculaceae</taxon>
        <taxon>Seminavis</taxon>
    </lineage>
</organism>
<dbReference type="Proteomes" id="UP001153069">
    <property type="component" value="Unassembled WGS sequence"/>
</dbReference>
<evidence type="ECO:0000313" key="2">
    <source>
        <dbReference type="Proteomes" id="UP001153069"/>
    </source>
</evidence>
<protein>
    <submittedName>
        <fullName evidence="1">Ankyrin repeat protein (Partial)</fullName>
    </submittedName>
</protein>
<proteinExistence type="predicted"/>
<dbReference type="InterPro" id="IPR036770">
    <property type="entry name" value="Ankyrin_rpt-contain_sf"/>
</dbReference>
<dbReference type="InterPro" id="IPR052050">
    <property type="entry name" value="SecEffector_AnkRepeat"/>
</dbReference>
<accession>A0A9N8ERU7</accession>
<dbReference type="Gene3D" id="1.25.40.20">
    <property type="entry name" value="Ankyrin repeat-containing domain"/>
    <property type="match status" value="1"/>
</dbReference>
<evidence type="ECO:0000313" key="1">
    <source>
        <dbReference type="EMBL" id="CAB9524341.1"/>
    </source>
</evidence>
<sequence>GSLECLKYAHENGCPWDSHTCSFAAETGQLECLKYARGRGCPWDAWTCFYAAEGGHLDVLKWAVENGCPLEGEFVLSSKVAASKKGHLDCLKFFQEQEGDTFLHEDLFDTSARGVLEWLCFEATARGTLEELILSGKVAAAKRGDLDTLKFFQAQEGDTFLLEDLFDNAAKYIRWGVLEWLCLEAAACDNLELLEKGLQQCPSHLLARLAGSGP</sequence>
<comment type="caution">
    <text evidence="1">The sequence shown here is derived from an EMBL/GenBank/DDBJ whole genome shotgun (WGS) entry which is preliminary data.</text>
</comment>
<feature type="non-terminal residue" evidence="1">
    <location>
        <position position="1"/>
    </location>
</feature>
<keyword evidence="2" id="KW-1185">Reference proteome</keyword>
<dbReference type="PANTHER" id="PTHR46586:SF3">
    <property type="entry name" value="ANKYRIN REPEAT-CONTAINING PROTEIN"/>
    <property type="match status" value="1"/>
</dbReference>